<dbReference type="Proteomes" id="UP000724874">
    <property type="component" value="Unassembled WGS sequence"/>
</dbReference>
<feature type="transmembrane region" description="Helical" evidence="6">
    <location>
        <begin position="22"/>
        <end position="41"/>
    </location>
</feature>
<keyword evidence="3 6" id="KW-0812">Transmembrane</keyword>
<dbReference type="GO" id="GO:0016020">
    <property type="term" value="C:membrane"/>
    <property type="evidence" value="ECO:0007669"/>
    <property type="project" value="UniProtKB-SubCell"/>
</dbReference>
<evidence type="ECO:0000256" key="2">
    <source>
        <dbReference type="ARBA" id="ARBA00007742"/>
    </source>
</evidence>
<name>A0A9P5NCW5_GYMJU</name>
<evidence type="ECO:0000259" key="7">
    <source>
        <dbReference type="Pfam" id="PF02544"/>
    </source>
</evidence>
<dbReference type="EMBL" id="JADNYJ010000185">
    <property type="protein sequence ID" value="KAF8876200.1"/>
    <property type="molecule type" value="Genomic_DNA"/>
</dbReference>
<dbReference type="PANTHER" id="PTHR10556:SF43">
    <property type="entry name" value="STEROID 5-ALPHA-REDUCTASE DET2"/>
    <property type="match status" value="1"/>
</dbReference>
<dbReference type="PROSITE" id="PS50244">
    <property type="entry name" value="S5A_REDUCTASE"/>
    <property type="match status" value="1"/>
</dbReference>
<feature type="transmembrane region" description="Helical" evidence="6">
    <location>
        <begin position="95"/>
        <end position="112"/>
    </location>
</feature>
<keyword evidence="4 6" id="KW-1133">Transmembrane helix</keyword>
<accession>A0A9P5NCW5</accession>
<comment type="similarity">
    <text evidence="2">Belongs to the steroid 5-alpha reductase family.</text>
</comment>
<keyword evidence="5 6" id="KW-0472">Membrane</keyword>
<dbReference type="GO" id="GO:0016627">
    <property type="term" value="F:oxidoreductase activity, acting on the CH-CH group of donors"/>
    <property type="evidence" value="ECO:0007669"/>
    <property type="project" value="InterPro"/>
</dbReference>
<dbReference type="InterPro" id="IPR001104">
    <property type="entry name" value="3-oxo-5_a-steroid_4-DH_C"/>
</dbReference>
<comment type="caution">
    <text evidence="8">The sequence shown here is derived from an EMBL/GenBank/DDBJ whole genome shotgun (WGS) entry which is preliminary data.</text>
</comment>
<dbReference type="AlphaFoldDB" id="A0A9P5NCW5"/>
<feature type="transmembrane region" description="Helical" evidence="6">
    <location>
        <begin position="62"/>
        <end position="83"/>
    </location>
</feature>
<evidence type="ECO:0000313" key="8">
    <source>
        <dbReference type="EMBL" id="KAF8876200.1"/>
    </source>
</evidence>
<dbReference type="Gene3D" id="1.20.120.1630">
    <property type="match status" value="1"/>
</dbReference>
<dbReference type="Pfam" id="PF02544">
    <property type="entry name" value="Steroid_dh"/>
    <property type="match status" value="2"/>
</dbReference>
<feature type="transmembrane region" description="Helical" evidence="6">
    <location>
        <begin position="124"/>
        <end position="142"/>
    </location>
</feature>
<comment type="subcellular location">
    <subcellularLocation>
        <location evidence="1">Membrane</location>
        <topology evidence="1">Multi-pass membrane protein</topology>
    </subcellularLocation>
</comment>
<evidence type="ECO:0000256" key="5">
    <source>
        <dbReference type="ARBA" id="ARBA00023136"/>
    </source>
</evidence>
<sequence>MDPTKTFAFGPALYYYNEARKWFTILNTLTTPVLFIINAPFGRFTPKNQSSIFLVDGRKSWIVMELVSPLMFLYTFITSPLTVKAPPLPSLTEPHAILALCYLVHYANRAILSPLRTPSRSKTHIIVPLWGIFFNTINGSLMGSYLSSPYGRKYTAETPRTTFYIGLTLWALGLIGNIYHDEVLLNIRRKANNKGKGKADNKSKGEHYAIPQGGLYSLISYPNYFCEWIEWLGFALAASPLPFNPSEFTLSSLTSSLLDPQTAHVRTTPLTAMGLPLSEVVLMLPRAYKGHKWYHEKFGDSYPKQRKVAVPFLL</sequence>
<evidence type="ECO:0000256" key="6">
    <source>
        <dbReference type="SAM" id="Phobius"/>
    </source>
</evidence>
<proteinExistence type="inferred from homology"/>
<reference evidence="8" key="1">
    <citation type="submission" date="2020-11" db="EMBL/GenBank/DDBJ databases">
        <authorList>
            <consortium name="DOE Joint Genome Institute"/>
            <person name="Ahrendt S."/>
            <person name="Riley R."/>
            <person name="Andreopoulos W."/>
            <person name="LaButti K."/>
            <person name="Pangilinan J."/>
            <person name="Ruiz-duenas F.J."/>
            <person name="Barrasa J.M."/>
            <person name="Sanchez-Garcia M."/>
            <person name="Camarero S."/>
            <person name="Miyauchi S."/>
            <person name="Serrano A."/>
            <person name="Linde D."/>
            <person name="Babiker R."/>
            <person name="Drula E."/>
            <person name="Ayuso-Fernandez I."/>
            <person name="Pacheco R."/>
            <person name="Padilla G."/>
            <person name="Ferreira P."/>
            <person name="Barriuso J."/>
            <person name="Kellner H."/>
            <person name="Castanera R."/>
            <person name="Alfaro M."/>
            <person name="Ramirez L."/>
            <person name="Pisabarro A.G."/>
            <person name="Kuo A."/>
            <person name="Tritt A."/>
            <person name="Lipzen A."/>
            <person name="He G."/>
            <person name="Yan M."/>
            <person name="Ng V."/>
            <person name="Cullen D."/>
            <person name="Martin F."/>
            <person name="Rosso M.-N."/>
            <person name="Henrissat B."/>
            <person name="Hibbett D."/>
            <person name="Martinez A.T."/>
            <person name="Grigoriev I.V."/>
        </authorList>
    </citation>
    <scope>NUCLEOTIDE SEQUENCE</scope>
    <source>
        <strain evidence="8">AH 44721</strain>
    </source>
</reference>
<organism evidence="8 9">
    <name type="scientific">Gymnopilus junonius</name>
    <name type="common">Spectacular rustgill mushroom</name>
    <name type="synonym">Gymnopilus spectabilis subsp. junonius</name>
    <dbReference type="NCBI Taxonomy" id="109634"/>
    <lineage>
        <taxon>Eukaryota</taxon>
        <taxon>Fungi</taxon>
        <taxon>Dikarya</taxon>
        <taxon>Basidiomycota</taxon>
        <taxon>Agaricomycotina</taxon>
        <taxon>Agaricomycetes</taxon>
        <taxon>Agaricomycetidae</taxon>
        <taxon>Agaricales</taxon>
        <taxon>Agaricineae</taxon>
        <taxon>Hymenogastraceae</taxon>
        <taxon>Gymnopilus</taxon>
    </lineage>
</organism>
<dbReference type="OrthoDB" id="5788137at2759"/>
<evidence type="ECO:0000313" key="9">
    <source>
        <dbReference type="Proteomes" id="UP000724874"/>
    </source>
</evidence>
<keyword evidence="9" id="KW-1185">Reference proteome</keyword>
<protein>
    <submittedName>
        <fullName evidence="8">3-oxo-5-alpha-steroid 4-dehydrogenase-domain-containing protein</fullName>
    </submittedName>
</protein>
<evidence type="ECO:0000256" key="3">
    <source>
        <dbReference type="ARBA" id="ARBA00022692"/>
    </source>
</evidence>
<evidence type="ECO:0000256" key="4">
    <source>
        <dbReference type="ARBA" id="ARBA00022989"/>
    </source>
</evidence>
<dbReference type="GO" id="GO:0006629">
    <property type="term" value="P:lipid metabolic process"/>
    <property type="evidence" value="ECO:0007669"/>
    <property type="project" value="InterPro"/>
</dbReference>
<evidence type="ECO:0000256" key="1">
    <source>
        <dbReference type="ARBA" id="ARBA00004141"/>
    </source>
</evidence>
<gene>
    <name evidence="8" type="ORF">CPB84DRAFT_1817700</name>
</gene>
<feature type="domain" description="3-oxo-5-alpha-steroid 4-dehydrogenase C-terminal" evidence="7">
    <location>
        <begin position="270"/>
        <end position="314"/>
    </location>
</feature>
<dbReference type="InterPro" id="IPR039357">
    <property type="entry name" value="SRD5A/TECR"/>
</dbReference>
<dbReference type="PANTHER" id="PTHR10556">
    <property type="entry name" value="3-OXO-5-ALPHA-STEROID 4-DEHYDROGENASE"/>
    <property type="match status" value="1"/>
</dbReference>
<feature type="transmembrane region" description="Helical" evidence="6">
    <location>
        <begin position="162"/>
        <end position="180"/>
    </location>
</feature>
<feature type="domain" description="3-oxo-5-alpha-steroid 4-dehydrogenase C-terminal" evidence="7">
    <location>
        <begin position="126"/>
        <end position="242"/>
    </location>
</feature>